<dbReference type="PROSITE" id="PS50005">
    <property type="entry name" value="TPR"/>
    <property type="match status" value="2"/>
</dbReference>
<reference evidence="2" key="1">
    <citation type="submission" date="2021-10" db="EMBL/GenBank/DDBJ databases">
        <title>Tropical sea cucumber genome reveals ecological adaptation and Cuvierian tubules defense mechanism.</title>
        <authorList>
            <person name="Chen T."/>
        </authorList>
    </citation>
    <scope>NUCLEOTIDE SEQUENCE</scope>
    <source>
        <strain evidence="2">Nanhai2018</strain>
        <tissue evidence="2">Muscle</tissue>
    </source>
</reference>
<dbReference type="SMART" id="SM00028">
    <property type="entry name" value="TPR"/>
    <property type="match status" value="2"/>
</dbReference>
<evidence type="ECO:0000313" key="2">
    <source>
        <dbReference type="EMBL" id="KAJ8020614.1"/>
    </source>
</evidence>
<evidence type="ECO:0000313" key="3">
    <source>
        <dbReference type="Proteomes" id="UP001152320"/>
    </source>
</evidence>
<accession>A0A9Q1BCY5</accession>
<dbReference type="OrthoDB" id="2017782at2759"/>
<feature type="repeat" description="TPR" evidence="1">
    <location>
        <begin position="71"/>
        <end position="104"/>
    </location>
</feature>
<evidence type="ECO:0000256" key="1">
    <source>
        <dbReference type="PROSITE-ProRule" id="PRU00339"/>
    </source>
</evidence>
<protein>
    <submittedName>
        <fullName evidence="2">Tetratricopeptide repeat protein 32</fullName>
    </submittedName>
</protein>
<keyword evidence="3" id="KW-1185">Reference proteome</keyword>
<comment type="caution">
    <text evidence="2">The sequence shown here is derived from an EMBL/GenBank/DDBJ whole genome shotgun (WGS) entry which is preliminary data.</text>
</comment>
<feature type="repeat" description="TPR" evidence="1">
    <location>
        <begin position="37"/>
        <end position="70"/>
    </location>
</feature>
<dbReference type="Pfam" id="PF13371">
    <property type="entry name" value="TPR_9"/>
    <property type="match status" value="1"/>
</dbReference>
<sequence length="130" mass="15178">MKMAEDMFSDFIMLAEKEKNGDDGSLDIQNEWKRLLAEAYNNRGQIKYLRVDFDEAVEDYNLALKLRPEYPVALYNRGQIHYRLGRFQQGIDDFEKVLNLQPDFPDAALALKTAKEDLDASLLKQTEEER</sequence>
<dbReference type="PANTHER" id="PTHR47059">
    <property type="entry name" value="TETRATRICOPEPTIDE REPEAT PROTEIN 32"/>
    <property type="match status" value="1"/>
</dbReference>
<dbReference type="EMBL" id="JAIZAY010000022">
    <property type="protein sequence ID" value="KAJ8020614.1"/>
    <property type="molecule type" value="Genomic_DNA"/>
</dbReference>
<dbReference type="SUPFAM" id="SSF48452">
    <property type="entry name" value="TPR-like"/>
    <property type="match status" value="1"/>
</dbReference>
<dbReference type="AlphaFoldDB" id="A0A9Q1BCY5"/>
<dbReference type="InterPro" id="IPR011990">
    <property type="entry name" value="TPR-like_helical_dom_sf"/>
</dbReference>
<dbReference type="PANTHER" id="PTHR47059:SF1">
    <property type="entry name" value="TETRATRICOPEPTIDE REPEAT PROTEIN 32"/>
    <property type="match status" value="1"/>
</dbReference>
<organism evidence="2 3">
    <name type="scientific">Holothuria leucospilota</name>
    <name type="common">Black long sea cucumber</name>
    <name type="synonym">Mertensiothuria leucospilota</name>
    <dbReference type="NCBI Taxonomy" id="206669"/>
    <lineage>
        <taxon>Eukaryota</taxon>
        <taxon>Metazoa</taxon>
        <taxon>Echinodermata</taxon>
        <taxon>Eleutherozoa</taxon>
        <taxon>Echinozoa</taxon>
        <taxon>Holothuroidea</taxon>
        <taxon>Aspidochirotacea</taxon>
        <taxon>Aspidochirotida</taxon>
        <taxon>Holothuriidae</taxon>
        <taxon>Holothuria</taxon>
    </lineage>
</organism>
<proteinExistence type="predicted"/>
<dbReference type="PROSITE" id="PS50293">
    <property type="entry name" value="TPR_REGION"/>
    <property type="match status" value="2"/>
</dbReference>
<keyword evidence="1" id="KW-0802">TPR repeat</keyword>
<dbReference type="InterPro" id="IPR019734">
    <property type="entry name" value="TPR_rpt"/>
</dbReference>
<dbReference type="Gene3D" id="1.25.40.10">
    <property type="entry name" value="Tetratricopeptide repeat domain"/>
    <property type="match status" value="1"/>
</dbReference>
<name>A0A9Q1BCY5_HOLLE</name>
<gene>
    <name evidence="2" type="ORF">HOLleu_40251</name>
</gene>
<dbReference type="Proteomes" id="UP001152320">
    <property type="component" value="Chromosome 22"/>
</dbReference>